<gene>
    <name evidence="1" type="ORF">EJB05_12822</name>
</gene>
<dbReference type="Gramene" id="TVU39405">
    <property type="protein sequence ID" value="TVU39405"/>
    <property type="gene ID" value="EJB05_12822"/>
</dbReference>
<reference evidence="1 2" key="1">
    <citation type="journal article" date="2019" name="Sci. Rep.">
        <title>A high-quality genome of Eragrostis curvula grass provides insights into Poaceae evolution and supports new strategies to enhance forage quality.</title>
        <authorList>
            <person name="Carballo J."/>
            <person name="Santos B.A.C.M."/>
            <person name="Zappacosta D."/>
            <person name="Garbus I."/>
            <person name="Selva J.P."/>
            <person name="Gallo C.A."/>
            <person name="Diaz A."/>
            <person name="Albertini E."/>
            <person name="Caccamo M."/>
            <person name="Echenique V."/>
        </authorList>
    </citation>
    <scope>NUCLEOTIDE SEQUENCE [LARGE SCALE GENOMIC DNA]</scope>
    <source>
        <strain evidence="2">cv. Victoria</strain>
        <tissue evidence="1">Leaf</tissue>
    </source>
</reference>
<name>A0A5J9VUZ7_9POAL</name>
<proteinExistence type="predicted"/>
<sequence>MVPKRSVLLSAMRQRRSVLLSAIATIRSSQHWLDWRGRFSIVLGPSDAHGTKPPASYLQQQTWSMSLVIMVDYQQKNLYLFRF</sequence>
<comment type="caution">
    <text evidence="1">The sequence shown here is derived from an EMBL/GenBank/DDBJ whole genome shotgun (WGS) entry which is preliminary data.</text>
</comment>
<protein>
    <submittedName>
        <fullName evidence="1">Uncharacterized protein</fullName>
    </submittedName>
</protein>
<accession>A0A5J9VUZ7</accession>
<keyword evidence="2" id="KW-1185">Reference proteome</keyword>
<dbReference type="Proteomes" id="UP000324897">
    <property type="component" value="Chromosome 4"/>
</dbReference>
<dbReference type="EMBL" id="RWGY01000007">
    <property type="protein sequence ID" value="TVU39405.1"/>
    <property type="molecule type" value="Genomic_DNA"/>
</dbReference>
<organism evidence="1 2">
    <name type="scientific">Eragrostis curvula</name>
    <name type="common">weeping love grass</name>
    <dbReference type="NCBI Taxonomy" id="38414"/>
    <lineage>
        <taxon>Eukaryota</taxon>
        <taxon>Viridiplantae</taxon>
        <taxon>Streptophyta</taxon>
        <taxon>Embryophyta</taxon>
        <taxon>Tracheophyta</taxon>
        <taxon>Spermatophyta</taxon>
        <taxon>Magnoliopsida</taxon>
        <taxon>Liliopsida</taxon>
        <taxon>Poales</taxon>
        <taxon>Poaceae</taxon>
        <taxon>PACMAD clade</taxon>
        <taxon>Chloridoideae</taxon>
        <taxon>Eragrostideae</taxon>
        <taxon>Eragrostidinae</taxon>
        <taxon>Eragrostis</taxon>
    </lineage>
</organism>
<dbReference type="AlphaFoldDB" id="A0A5J9VUZ7"/>
<evidence type="ECO:0000313" key="1">
    <source>
        <dbReference type="EMBL" id="TVU39405.1"/>
    </source>
</evidence>
<evidence type="ECO:0000313" key="2">
    <source>
        <dbReference type="Proteomes" id="UP000324897"/>
    </source>
</evidence>